<dbReference type="AlphaFoldDB" id="A0A5C5Z940"/>
<evidence type="ECO:0000313" key="2">
    <source>
        <dbReference type="Proteomes" id="UP000315010"/>
    </source>
</evidence>
<reference evidence="1 2" key="1">
    <citation type="submission" date="2019-02" db="EMBL/GenBank/DDBJ databases">
        <title>Deep-cultivation of Planctomycetes and their phenomic and genomic characterization uncovers novel biology.</title>
        <authorList>
            <person name="Wiegand S."/>
            <person name="Jogler M."/>
            <person name="Boedeker C."/>
            <person name="Pinto D."/>
            <person name="Vollmers J."/>
            <person name="Rivas-Marin E."/>
            <person name="Kohn T."/>
            <person name="Peeters S.H."/>
            <person name="Heuer A."/>
            <person name="Rast P."/>
            <person name="Oberbeckmann S."/>
            <person name="Bunk B."/>
            <person name="Jeske O."/>
            <person name="Meyerdierks A."/>
            <person name="Storesund J.E."/>
            <person name="Kallscheuer N."/>
            <person name="Luecker S."/>
            <person name="Lage O.M."/>
            <person name="Pohl T."/>
            <person name="Merkel B.J."/>
            <person name="Hornburger P."/>
            <person name="Mueller R.-W."/>
            <person name="Bruemmer F."/>
            <person name="Labrenz M."/>
            <person name="Spormann A.M."/>
            <person name="Op Den Camp H."/>
            <person name="Overmann J."/>
            <person name="Amann R."/>
            <person name="Jetten M.S.M."/>
            <person name="Mascher T."/>
            <person name="Medema M.H."/>
            <person name="Devos D.P."/>
            <person name="Kaster A.-K."/>
            <person name="Ovreas L."/>
            <person name="Rohde M."/>
            <person name="Galperin M.Y."/>
            <person name="Jogler C."/>
        </authorList>
    </citation>
    <scope>NUCLEOTIDE SEQUENCE [LARGE SCALE GENOMIC DNA]</scope>
    <source>
        <strain evidence="1 2">CA13</strain>
    </source>
</reference>
<dbReference type="OrthoDB" id="291821at2"/>
<keyword evidence="2" id="KW-1185">Reference proteome</keyword>
<proteinExistence type="predicted"/>
<evidence type="ECO:0000313" key="1">
    <source>
        <dbReference type="EMBL" id="TWT83053.1"/>
    </source>
</evidence>
<accession>A0A5C5Z940</accession>
<dbReference type="Proteomes" id="UP000315010">
    <property type="component" value="Unassembled WGS sequence"/>
</dbReference>
<comment type="caution">
    <text evidence="1">The sequence shown here is derived from an EMBL/GenBank/DDBJ whole genome shotgun (WGS) entry which is preliminary data.</text>
</comment>
<name>A0A5C5Z940_9BACT</name>
<sequence length="60" mass="6707">MKRIPLGCFVIWLYTITLFTGCGHQDSVTRIDASDAEFSSPEDYAQYDAEMAELSAGQQE</sequence>
<dbReference type="RefSeq" id="WP_146399956.1">
    <property type="nucleotide sequence ID" value="NZ_SJPJ01000001.1"/>
</dbReference>
<dbReference type="EMBL" id="SJPJ01000001">
    <property type="protein sequence ID" value="TWT83053.1"/>
    <property type="molecule type" value="Genomic_DNA"/>
</dbReference>
<gene>
    <name evidence="1" type="ORF">CA13_45160</name>
</gene>
<dbReference type="PROSITE" id="PS51257">
    <property type="entry name" value="PROKAR_LIPOPROTEIN"/>
    <property type="match status" value="1"/>
</dbReference>
<protein>
    <submittedName>
        <fullName evidence="1">Uncharacterized protein</fullName>
    </submittedName>
</protein>
<organism evidence="1 2">
    <name type="scientific">Novipirellula herctigrandis</name>
    <dbReference type="NCBI Taxonomy" id="2527986"/>
    <lineage>
        <taxon>Bacteria</taxon>
        <taxon>Pseudomonadati</taxon>
        <taxon>Planctomycetota</taxon>
        <taxon>Planctomycetia</taxon>
        <taxon>Pirellulales</taxon>
        <taxon>Pirellulaceae</taxon>
        <taxon>Novipirellula</taxon>
    </lineage>
</organism>